<comment type="caution">
    <text evidence="1">The sequence shown here is derived from an EMBL/GenBank/DDBJ whole genome shotgun (WGS) entry which is preliminary data.</text>
</comment>
<keyword evidence="1" id="KW-0695">RNA-directed DNA polymerase</keyword>
<organism evidence="1 2">
    <name type="scientific">Tanacetum coccineum</name>
    <dbReference type="NCBI Taxonomy" id="301880"/>
    <lineage>
        <taxon>Eukaryota</taxon>
        <taxon>Viridiplantae</taxon>
        <taxon>Streptophyta</taxon>
        <taxon>Embryophyta</taxon>
        <taxon>Tracheophyta</taxon>
        <taxon>Spermatophyta</taxon>
        <taxon>Magnoliopsida</taxon>
        <taxon>eudicotyledons</taxon>
        <taxon>Gunneridae</taxon>
        <taxon>Pentapetalae</taxon>
        <taxon>asterids</taxon>
        <taxon>campanulids</taxon>
        <taxon>Asterales</taxon>
        <taxon>Asteraceae</taxon>
        <taxon>Asteroideae</taxon>
        <taxon>Anthemideae</taxon>
        <taxon>Anthemidinae</taxon>
        <taxon>Tanacetum</taxon>
    </lineage>
</organism>
<gene>
    <name evidence="1" type="ORF">Tco_1002213</name>
</gene>
<name>A0ABQ5F6Z3_9ASTR</name>
<reference evidence="1" key="2">
    <citation type="submission" date="2022-01" db="EMBL/GenBank/DDBJ databases">
        <authorList>
            <person name="Yamashiro T."/>
            <person name="Shiraishi A."/>
            <person name="Satake H."/>
            <person name="Nakayama K."/>
        </authorList>
    </citation>
    <scope>NUCLEOTIDE SEQUENCE</scope>
</reference>
<evidence type="ECO:0000313" key="1">
    <source>
        <dbReference type="EMBL" id="GJT58680.1"/>
    </source>
</evidence>
<keyword evidence="1" id="KW-0808">Transferase</keyword>
<dbReference type="PANTHER" id="PTHR33710">
    <property type="entry name" value="BNAC02G09200D PROTEIN"/>
    <property type="match status" value="1"/>
</dbReference>
<dbReference type="Proteomes" id="UP001151760">
    <property type="component" value="Unassembled WGS sequence"/>
</dbReference>
<dbReference type="Gene3D" id="3.60.10.10">
    <property type="entry name" value="Endonuclease/exonuclease/phosphatase"/>
    <property type="match status" value="1"/>
</dbReference>
<dbReference type="EMBL" id="BQNB010017039">
    <property type="protein sequence ID" value="GJT58680.1"/>
    <property type="molecule type" value="Genomic_DNA"/>
</dbReference>
<reference evidence="1" key="1">
    <citation type="journal article" date="2022" name="Int. J. Mol. Sci.">
        <title>Draft Genome of Tanacetum Coccineum: Genomic Comparison of Closely Related Tanacetum-Family Plants.</title>
        <authorList>
            <person name="Yamashiro T."/>
            <person name="Shiraishi A."/>
            <person name="Nakayama K."/>
            <person name="Satake H."/>
        </authorList>
    </citation>
    <scope>NUCLEOTIDE SEQUENCE</scope>
</reference>
<sequence length="260" mass="30253">MSNGNKQKEVIKFIKEEKLQVCAIIETHIKAKKIKDVCDKVFGDWEWITNSHYSTNSCRIMLSWNPLFAKIQVIQVTRQSVFCYIEGLQGKVKFFCTIVYASNSKDERKMLWKKIYMHKRISGNHPWALLGDMNVTLNVEEHSCGGSHITEEMQEFRDCINAVELDDIGSLGFYFTWTKSLKNPKAKVLKKLDRVMVSEGFLDEFADNHAIFQPFLVSDHSPALLIIPSNWKKKAKSFRFDNYIVDKPEFLKEVEEGWKV</sequence>
<proteinExistence type="predicted"/>
<protein>
    <submittedName>
        <fullName evidence="1">RNA-directed DNA polymerase, eukaryota, reverse transcriptase zinc-binding domain protein</fullName>
    </submittedName>
</protein>
<dbReference type="GO" id="GO:0003964">
    <property type="term" value="F:RNA-directed DNA polymerase activity"/>
    <property type="evidence" value="ECO:0007669"/>
    <property type="project" value="UniProtKB-KW"/>
</dbReference>
<evidence type="ECO:0000313" key="2">
    <source>
        <dbReference type="Proteomes" id="UP001151760"/>
    </source>
</evidence>
<dbReference type="SUPFAM" id="SSF56219">
    <property type="entry name" value="DNase I-like"/>
    <property type="match status" value="1"/>
</dbReference>
<dbReference type="InterPro" id="IPR036691">
    <property type="entry name" value="Endo/exonu/phosph_ase_sf"/>
</dbReference>
<keyword evidence="2" id="KW-1185">Reference proteome</keyword>
<dbReference type="PANTHER" id="PTHR33710:SF71">
    <property type="entry name" value="ENDONUCLEASE_EXONUCLEASE_PHOSPHATASE DOMAIN-CONTAINING PROTEIN"/>
    <property type="match status" value="1"/>
</dbReference>
<accession>A0ABQ5F6Z3</accession>
<keyword evidence="1" id="KW-0548">Nucleotidyltransferase</keyword>